<name>A0ABU5CDS9_9BACI</name>
<dbReference type="Proteomes" id="UP001228376">
    <property type="component" value="Unassembled WGS sequence"/>
</dbReference>
<evidence type="ECO:0000313" key="1">
    <source>
        <dbReference type="EMBL" id="MDY0404431.1"/>
    </source>
</evidence>
<protein>
    <recommendedName>
        <fullName evidence="3">DUF4901 domain-containing protein</fullName>
    </recommendedName>
</protein>
<dbReference type="RefSeq" id="WP_306067951.1">
    <property type="nucleotide sequence ID" value="NZ_JAROCA020000001.1"/>
</dbReference>
<gene>
    <name evidence="1" type="ORF">P5G51_002480</name>
</gene>
<evidence type="ECO:0008006" key="3">
    <source>
        <dbReference type="Google" id="ProtNLM"/>
    </source>
</evidence>
<accession>A0ABU5CDS9</accession>
<proteinExistence type="predicted"/>
<keyword evidence="2" id="KW-1185">Reference proteome</keyword>
<organism evidence="1 2">
    <name type="scientific">Tigheibacillus jepli</name>
    <dbReference type="NCBI Taxonomy" id="3035914"/>
    <lineage>
        <taxon>Bacteria</taxon>
        <taxon>Bacillati</taxon>
        <taxon>Bacillota</taxon>
        <taxon>Bacilli</taxon>
        <taxon>Bacillales</taxon>
        <taxon>Bacillaceae</taxon>
        <taxon>Tigheibacillus</taxon>
    </lineage>
</organism>
<sequence>MDERLESMATEIKEQYGLNNYYLHDSHLYREKNALQETIYLFSMEWFPLKYKDSETGDENPEGTAVIEIDFHTKKLHRLIFVNGISYAKQTSAYPENDQESIIEWIESLTGLVWGQQFQLAEANEGTYRFRATVDNIAVHPEGFIEITFQNNKLTHFSIDGVFPTEDNIIWEPFSLLPENVAQLSMEQLKLVEFPVDHQKKWVPVYAIEEIFVTNDGRQTFPVNLQDSGGTRIEPDILLEWESPASYGFAREELPLQQEEVTVEMAERKETDPDTLPISKAQADSCIKEARLFLQAQYPDDSGKWILAAIQRDHGYFIVELKETAVKQERIIADKIKLFIAPETMKTVNYIDKKAFMDIFADYASAADVVISKKEAFEKLQEHLEISPIYVYNPDKKAYVLCGKLDCEYGVDASNGQLLPLSEF</sequence>
<dbReference type="EMBL" id="JAROCA020000001">
    <property type="protein sequence ID" value="MDY0404431.1"/>
    <property type="molecule type" value="Genomic_DNA"/>
</dbReference>
<evidence type="ECO:0000313" key="2">
    <source>
        <dbReference type="Proteomes" id="UP001228376"/>
    </source>
</evidence>
<comment type="caution">
    <text evidence="1">The sequence shown here is derived from an EMBL/GenBank/DDBJ whole genome shotgun (WGS) entry which is preliminary data.</text>
</comment>
<reference evidence="1 2" key="1">
    <citation type="submission" date="2023-10" db="EMBL/GenBank/DDBJ databases">
        <title>179-bfca-hs.</title>
        <authorList>
            <person name="Miliotis G."/>
            <person name="Sengupta P."/>
            <person name="Hameed A."/>
            <person name="Chuvochina M."/>
            <person name="Mcdonagh F."/>
            <person name="Simpson A.C."/>
            <person name="Singh N.K."/>
            <person name="Rekha P.D."/>
            <person name="Raman K."/>
            <person name="Hugenholtz P."/>
            <person name="Venkateswaran K."/>
        </authorList>
    </citation>
    <scope>NUCLEOTIDE SEQUENCE [LARGE SCALE GENOMIC DNA]</scope>
    <source>
        <strain evidence="1 2">179-BFC-A-HS</strain>
    </source>
</reference>